<comment type="caution">
    <text evidence="2">The sequence shown here is derived from an EMBL/GenBank/DDBJ whole genome shotgun (WGS) entry which is preliminary data.</text>
</comment>
<dbReference type="InterPro" id="IPR027417">
    <property type="entry name" value="P-loop_NTPase"/>
</dbReference>
<proteinExistence type="predicted"/>
<evidence type="ECO:0000313" key="2">
    <source>
        <dbReference type="EMBL" id="RXS72599.1"/>
    </source>
</evidence>
<dbReference type="Proteomes" id="UP000290106">
    <property type="component" value="Unassembled WGS sequence"/>
</dbReference>
<keyword evidence="1" id="KW-0175">Coiled coil</keyword>
<dbReference type="EMBL" id="SDKC01000002">
    <property type="protein sequence ID" value="RXS72599.1"/>
    <property type="molecule type" value="Genomic_DNA"/>
</dbReference>
<name>A0A4Q1RDH8_9FIRM</name>
<evidence type="ECO:0000256" key="1">
    <source>
        <dbReference type="SAM" id="Coils"/>
    </source>
</evidence>
<keyword evidence="3" id="KW-1185">Reference proteome</keyword>
<accession>A0A4Q1RDH8</accession>
<dbReference type="SUPFAM" id="SSF52540">
    <property type="entry name" value="P-loop containing nucleoside triphosphate hydrolases"/>
    <property type="match status" value="1"/>
</dbReference>
<reference evidence="2 3" key="1">
    <citation type="submission" date="2019-01" db="EMBL/GenBank/DDBJ databases">
        <title>Blautia sp. nov. KGMB01111 isolated human feces.</title>
        <authorList>
            <person name="Park J.-E."/>
            <person name="Kim J.-S."/>
            <person name="Park S.-H."/>
        </authorList>
    </citation>
    <scope>NUCLEOTIDE SEQUENCE [LARGE SCALE GENOMIC DNA]</scope>
    <source>
        <strain evidence="2 3">KGMB01111</strain>
    </source>
</reference>
<protein>
    <recommendedName>
        <fullName evidence="4">UvrD-like helicase C-terminal domain-containing protein</fullName>
    </recommendedName>
</protein>
<gene>
    <name evidence="2" type="ORF">ETP43_16610</name>
</gene>
<evidence type="ECO:0008006" key="4">
    <source>
        <dbReference type="Google" id="ProtNLM"/>
    </source>
</evidence>
<dbReference type="Gene3D" id="3.30.160.800">
    <property type="match status" value="1"/>
</dbReference>
<organism evidence="2 3">
    <name type="scientific">Blautia faecicola</name>
    <dbReference type="NCBI Taxonomy" id="2509240"/>
    <lineage>
        <taxon>Bacteria</taxon>
        <taxon>Bacillati</taxon>
        <taxon>Bacillota</taxon>
        <taxon>Clostridia</taxon>
        <taxon>Lachnospirales</taxon>
        <taxon>Lachnospiraceae</taxon>
        <taxon>Blautia</taxon>
    </lineage>
</organism>
<sequence length="109" mass="12915">MFEYISTHFEWQSRMMVEERKRLLFVSMTRARDELIITGQFVSHGKRGEYTYNQFLEAAYECVGQHFSPEDVEKMRKERDEKKKAEKLLQKAKEEADNLSAKIDISSVS</sequence>
<feature type="coiled-coil region" evidence="1">
    <location>
        <begin position="72"/>
        <end position="102"/>
    </location>
</feature>
<dbReference type="AlphaFoldDB" id="A0A4Q1RDH8"/>
<evidence type="ECO:0000313" key="3">
    <source>
        <dbReference type="Proteomes" id="UP000290106"/>
    </source>
</evidence>